<name>A0A1H7RDS7_9GAMM</name>
<dbReference type="InterPro" id="IPR051468">
    <property type="entry name" value="Fungal_SecMetab_SDRs"/>
</dbReference>
<dbReference type="PANTHER" id="PTHR43544">
    <property type="entry name" value="SHORT-CHAIN DEHYDROGENASE/REDUCTASE"/>
    <property type="match status" value="1"/>
</dbReference>
<dbReference type="GO" id="GO:0016491">
    <property type="term" value="F:oxidoreductase activity"/>
    <property type="evidence" value="ECO:0007669"/>
    <property type="project" value="TreeGrafter"/>
</dbReference>
<organism evidence="1 2">
    <name type="scientific">Atopomonas hussainii</name>
    <dbReference type="NCBI Taxonomy" id="1429083"/>
    <lineage>
        <taxon>Bacteria</taxon>
        <taxon>Pseudomonadati</taxon>
        <taxon>Pseudomonadota</taxon>
        <taxon>Gammaproteobacteria</taxon>
        <taxon>Pseudomonadales</taxon>
        <taxon>Pseudomonadaceae</taxon>
        <taxon>Atopomonas</taxon>
    </lineage>
</organism>
<evidence type="ECO:0000313" key="1">
    <source>
        <dbReference type="EMBL" id="SEL58391.1"/>
    </source>
</evidence>
<dbReference type="EMBL" id="FOAS01000014">
    <property type="protein sequence ID" value="SEL58391.1"/>
    <property type="molecule type" value="Genomic_DNA"/>
</dbReference>
<gene>
    <name evidence="1" type="ORF">SAMN05216214_114109</name>
</gene>
<dbReference type="STRING" id="1429083.GCA_001885685_03242"/>
<evidence type="ECO:0000313" key="2">
    <source>
        <dbReference type="Proteomes" id="UP000185766"/>
    </source>
</evidence>
<dbReference type="SUPFAM" id="SSF51735">
    <property type="entry name" value="NAD(P)-binding Rossmann-fold domains"/>
    <property type="match status" value="1"/>
</dbReference>
<sequence>MQQWLVIGANSALAQAVLSRVKAAGHDYRGLSRNPPDDPNLARWQADETSLQAACAQWQAEGYQPTHVLICLGQLHNAELQPEKRLEDLHASALESLLYSNAALPALCLKHLLPLLKRSAAQVAICSARVGSIGDNHLGGWYAYRASKAALNMLVQTAAVEYARRAPDVRLMLFHPGTMDSPLSKPFQANVPAGKLFSAEFVADCLAQRYNELAQHEAGQAWFVDWQGQTVPW</sequence>
<dbReference type="RefSeq" id="WP_074869788.1">
    <property type="nucleotide sequence ID" value="NZ_FOAS01000014.1"/>
</dbReference>
<reference evidence="1 2" key="1">
    <citation type="submission" date="2016-10" db="EMBL/GenBank/DDBJ databases">
        <authorList>
            <person name="de Groot N.N."/>
        </authorList>
    </citation>
    <scope>NUCLEOTIDE SEQUENCE [LARGE SCALE GENOMIC DNA]</scope>
    <source>
        <strain evidence="1 2">JCM 19513</strain>
    </source>
</reference>
<dbReference type="PRINTS" id="PR00081">
    <property type="entry name" value="GDHRDH"/>
</dbReference>
<dbReference type="Pfam" id="PF00106">
    <property type="entry name" value="adh_short"/>
    <property type="match status" value="1"/>
</dbReference>
<dbReference type="AlphaFoldDB" id="A0A1H7RDS7"/>
<keyword evidence="2" id="KW-1185">Reference proteome</keyword>
<dbReference type="Proteomes" id="UP000185766">
    <property type="component" value="Unassembled WGS sequence"/>
</dbReference>
<dbReference type="Gene3D" id="3.40.50.720">
    <property type="entry name" value="NAD(P)-binding Rossmann-like Domain"/>
    <property type="match status" value="1"/>
</dbReference>
<dbReference type="GO" id="GO:0005737">
    <property type="term" value="C:cytoplasm"/>
    <property type="evidence" value="ECO:0007669"/>
    <property type="project" value="TreeGrafter"/>
</dbReference>
<protein>
    <submittedName>
        <fullName evidence="1">NAD(P)-dependent dehydrogenase, short-chain alcohol dehydrogenase family</fullName>
    </submittedName>
</protein>
<dbReference type="InterPro" id="IPR002347">
    <property type="entry name" value="SDR_fam"/>
</dbReference>
<accession>A0A1H7RDS7</accession>
<dbReference type="InterPro" id="IPR036291">
    <property type="entry name" value="NAD(P)-bd_dom_sf"/>
</dbReference>
<proteinExistence type="predicted"/>
<dbReference type="PANTHER" id="PTHR43544:SF12">
    <property type="entry name" value="NAD(P)-BINDING ROSSMANN-FOLD SUPERFAMILY PROTEIN"/>
    <property type="match status" value="1"/>
</dbReference>